<dbReference type="EMBL" id="FOQT01000001">
    <property type="protein sequence ID" value="SFH96885.1"/>
    <property type="molecule type" value="Genomic_DNA"/>
</dbReference>
<sequence length="152" mass="17304">MKGYSIFITLLFLLITSCDKEKIKKSENDTDSIVKNDSAVINPMAHVMDAANVIQMQKFSILKNREFPVRDSAIVLKSVSELTKESAYLLFNNDQSKAELFLPNAVKSKVMERKGTEGNYVWTDGTYELFQWKGYTLRTVKDKNAIFNGDSM</sequence>
<organism evidence="1 2">
    <name type="scientific">Halpernia frigidisoli</name>
    <dbReference type="NCBI Taxonomy" id="1125876"/>
    <lineage>
        <taxon>Bacteria</taxon>
        <taxon>Pseudomonadati</taxon>
        <taxon>Bacteroidota</taxon>
        <taxon>Flavobacteriia</taxon>
        <taxon>Flavobacteriales</taxon>
        <taxon>Weeksellaceae</taxon>
        <taxon>Chryseobacterium group</taxon>
        <taxon>Halpernia</taxon>
    </lineage>
</organism>
<gene>
    <name evidence="1" type="ORF">SAMN05443292_1009</name>
</gene>
<dbReference type="Proteomes" id="UP000198931">
    <property type="component" value="Unassembled WGS sequence"/>
</dbReference>
<dbReference type="PROSITE" id="PS51257">
    <property type="entry name" value="PROKAR_LIPOPROTEIN"/>
    <property type="match status" value="1"/>
</dbReference>
<accession>A0A1I3ED68</accession>
<name>A0A1I3ED68_9FLAO</name>
<evidence type="ECO:0008006" key="3">
    <source>
        <dbReference type="Google" id="ProtNLM"/>
    </source>
</evidence>
<evidence type="ECO:0000313" key="2">
    <source>
        <dbReference type="Proteomes" id="UP000198931"/>
    </source>
</evidence>
<proteinExistence type="predicted"/>
<dbReference type="STRING" id="1125876.SAMN05443292_1009"/>
<reference evidence="1 2" key="1">
    <citation type="submission" date="2016-10" db="EMBL/GenBank/DDBJ databases">
        <authorList>
            <person name="de Groot N.N."/>
        </authorList>
    </citation>
    <scope>NUCLEOTIDE SEQUENCE [LARGE SCALE GENOMIC DNA]</scope>
    <source>
        <strain evidence="1 2">DSM 26000</strain>
    </source>
</reference>
<dbReference type="RefSeq" id="WP_090079009.1">
    <property type="nucleotide sequence ID" value="NZ_FOQT01000001.1"/>
</dbReference>
<dbReference type="OrthoDB" id="1099822at2"/>
<protein>
    <recommendedName>
        <fullName evidence="3">Lipoprotein</fullName>
    </recommendedName>
</protein>
<evidence type="ECO:0000313" key="1">
    <source>
        <dbReference type="EMBL" id="SFH96885.1"/>
    </source>
</evidence>
<keyword evidence="2" id="KW-1185">Reference proteome</keyword>
<dbReference type="AlphaFoldDB" id="A0A1I3ED68"/>